<dbReference type="InterPro" id="IPR022091">
    <property type="entry name" value="TMF_TATA-bd"/>
</dbReference>
<accession>A0A0D8XHE3</accession>
<dbReference type="AlphaFoldDB" id="A0A0D8XHE3"/>
<dbReference type="Proteomes" id="UP000053766">
    <property type="component" value="Unassembled WGS sequence"/>
</dbReference>
<feature type="coiled-coil region" evidence="1">
    <location>
        <begin position="86"/>
        <end position="255"/>
    </location>
</feature>
<proteinExistence type="predicted"/>
<dbReference type="EMBL" id="KN716768">
    <property type="protein sequence ID" value="KJH41746.1"/>
    <property type="molecule type" value="Genomic_DNA"/>
</dbReference>
<evidence type="ECO:0000313" key="3">
    <source>
        <dbReference type="EMBL" id="KJH41746.1"/>
    </source>
</evidence>
<dbReference type="OrthoDB" id="74178at2759"/>
<keyword evidence="4" id="KW-1185">Reference proteome</keyword>
<sequence>MVKQLEANAEHLVKEQSMLTSSTETAQKHAQEQEKRINELGCELAEAGKKIIELNECNRKLAREAQLMQSANWSERLAGERANETIATISTDLQEARAHIERLEAQLRSSEIVANIPLLDEINTLKLSLHHEQRSNEELDAKMRAMKCELDIATEQLSKFREINDSLVTNHHQELTIVSQKVQHLERDLIRIQNEKEKILSDNKITRATDALLLDTLREENATLKSEYIALQKSMEEIKGENESLSSMLVEMRQQAERSQLIGSLSKVHHFGSKIHGDVPFSSPNVVSFAQTLRYNSVSAQQPDLSLKRISFLEHEAVRCSHLEDQVRSLKKELQVLNSQHNRLLIVDGERLERIEELEQDVFDLRQLLKDQGSDLLEIGRKEAHVNFYEKQKQNNDKLVAFVEARIVDDADK</sequence>
<reference evidence="4" key="2">
    <citation type="journal article" date="2016" name="Sci. Rep.">
        <title>Dictyocaulus viviparus genome, variome and transcriptome elucidate lungworm biology and support future intervention.</title>
        <authorList>
            <person name="McNulty S.N."/>
            <person name="Strube C."/>
            <person name="Rosa B.A."/>
            <person name="Martin J.C."/>
            <person name="Tyagi R."/>
            <person name="Choi Y.J."/>
            <person name="Wang Q."/>
            <person name="Hallsworth Pepin K."/>
            <person name="Zhang X."/>
            <person name="Ozersky P."/>
            <person name="Wilson R.K."/>
            <person name="Sternberg P.W."/>
            <person name="Gasser R.B."/>
            <person name="Mitreva M."/>
        </authorList>
    </citation>
    <scope>NUCLEOTIDE SEQUENCE [LARGE SCALE GENOMIC DNA]</scope>
    <source>
        <strain evidence="4">HannoverDv2000</strain>
    </source>
</reference>
<organism evidence="3 4">
    <name type="scientific">Dictyocaulus viviparus</name>
    <name type="common">Bovine lungworm</name>
    <dbReference type="NCBI Taxonomy" id="29172"/>
    <lineage>
        <taxon>Eukaryota</taxon>
        <taxon>Metazoa</taxon>
        <taxon>Ecdysozoa</taxon>
        <taxon>Nematoda</taxon>
        <taxon>Chromadorea</taxon>
        <taxon>Rhabditida</taxon>
        <taxon>Rhabditina</taxon>
        <taxon>Rhabditomorpha</taxon>
        <taxon>Strongyloidea</taxon>
        <taxon>Metastrongylidae</taxon>
        <taxon>Dictyocaulus</taxon>
    </lineage>
</organism>
<gene>
    <name evidence="3" type="ORF">DICVIV_12277</name>
</gene>
<evidence type="ECO:0000313" key="4">
    <source>
        <dbReference type="Proteomes" id="UP000053766"/>
    </source>
</evidence>
<feature type="domain" description="TATA element modulatory factor 1 TATA binding" evidence="2">
    <location>
        <begin position="313"/>
        <end position="372"/>
    </location>
</feature>
<reference evidence="3 4" key="1">
    <citation type="submission" date="2013-11" db="EMBL/GenBank/DDBJ databases">
        <title>Draft genome of the bovine lungworm Dictyocaulus viviparus.</title>
        <authorList>
            <person name="Mitreva M."/>
        </authorList>
    </citation>
    <scope>NUCLEOTIDE SEQUENCE [LARGE SCALE GENOMIC DNA]</scope>
    <source>
        <strain evidence="3 4">HannoverDv2000</strain>
    </source>
</reference>
<dbReference type="Pfam" id="PF12325">
    <property type="entry name" value="TMF_TATA_bd"/>
    <property type="match status" value="1"/>
</dbReference>
<name>A0A0D8XHE3_DICVI</name>
<protein>
    <recommendedName>
        <fullName evidence="2">TATA element modulatory factor 1 TATA binding domain-containing protein</fullName>
    </recommendedName>
</protein>
<evidence type="ECO:0000259" key="2">
    <source>
        <dbReference type="Pfam" id="PF12325"/>
    </source>
</evidence>
<feature type="coiled-coil region" evidence="1">
    <location>
        <begin position="313"/>
        <end position="375"/>
    </location>
</feature>
<dbReference type="STRING" id="29172.A0A0D8XHE3"/>
<keyword evidence="1" id="KW-0175">Coiled coil</keyword>
<evidence type="ECO:0000256" key="1">
    <source>
        <dbReference type="SAM" id="Coils"/>
    </source>
</evidence>